<reference evidence="4 5" key="1">
    <citation type="submission" date="2023-12" db="EMBL/GenBank/DDBJ databases">
        <title>Novel species of the genus Arcicella isolated from rivers.</title>
        <authorList>
            <person name="Lu H."/>
        </authorList>
    </citation>
    <scope>NUCLEOTIDE SEQUENCE [LARGE SCALE GENOMIC DNA]</scope>
    <source>
        <strain evidence="4 5">LMG 21963</strain>
    </source>
</reference>
<sequence length="324" mass="34978">MNSYQLEEEESKNRQRALIITIIINALMFYLFWYITVWTSEENKKEELVGDGGFVMNFGTDKSGSGKVYTKNKASDLKEEIESKASTETKKIEKVVPKPVIPPEVEKVKTVVKKAPKEPPVVSSKVTSPVKVKEEVITKVEKKVATKPAEVKPTPAPVKVPEKKIDNSALLPTKKGNSSSNGTSGTESRPGGASDGNSKGKGNQGQPEGKVVEGGDYTKRPAGDGNGGTGGSGSGGSSLNLTGWTWFSKPVVDDDSNDTGIIRFKIKVDSDGDVVDISLVESTVSPTVMQKYKRTVQKTKFRPTSDGDRPEYSSGTVTFKLSPR</sequence>
<accession>A0ABU5QJV1</accession>
<evidence type="ECO:0000256" key="1">
    <source>
        <dbReference type="SAM" id="MobiDB-lite"/>
    </source>
</evidence>
<feature type="region of interest" description="Disordered" evidence="1">
    <location>
        <begin position="144"/>
        <end position="243"/>
    </location>
</feature>
<evidence type="ECO:0000313" key="5">
    <source>
        <dbReference type="Proteomes" id="UP001304671"/>
    </source>
</evidence>
<protein>
    <recommendedName>
        <fullName evidence="3">TonB C-terminal domain-containing protein</fullName>
    </recommendedName>
</protein>
<dbReference type="Gene3D" id="3.30.1150.10">
    <property type="match status" value="1"/>
</dbReference>
<feature type="transmembrane region" description="Helical" evidence="2">
    <location>
        <begin position="17"/>
        <end position="35"/>
    </location>
</feature>
<keyword evidence="5" id="KW-1185">Reference proteome</keyword>
<feature type="domain" description="TonB C-terminal" evidence="3">
    <location>
        <begin position="234"/>
        <end position="324"/>
    </location>
</feature>
<keyword evidence="2" id="KW-0472">Membrane</keyword>
<dbReference type="InterPro" id="IPR037682">
    <property type="entry name" value="TonB_C"/>
</dbReference>
<name>A0ABU5QJV1_9BACT</name>
<organism evidence="4 5">
    <name type="scientific">Arcicella aquatica</name>
    <dbReference type="NCBI Taxonomy" id="217141"/>
    <lineage>
        <taxon>Bacteria</taxon>
        <taxon>Pseudomonadati</taxon>
        <taxon>Bacteroidota</taxon>
        <taxon>Cytophagia</taxon>
        <taxon>Cytophagales</taxon>
        <taxon>Flectobacillaceae</taxon>
        <taxon>Arcicella</taxon>
    </lineage>
</organism>
<keyword evidence="2" id="KW-0812">Transmembrane</keyword>
<feature type="compositionally biased region" description="Low complexity" evidence="1">
    <location>
        <begin position="173"/>
        <end position="186"/>
    </location>
</feature>
<dbReference type="SUPFAM" id="SSF74653">
    <property type="entry name" value="TolA/TonB C-terminal domain"/>
    <property type="match status" value="1"/>
</dbReference>
<comment type="caution">
    <text evidence="4">The sequence shown here is derived from an EMBL/GenBank/DDBJ whole genome shotgun (WGS) entry which is preliminary data.</text>
</comment>
<proteinExistence type="predicted"/>
<feature type="compositionally biased region" description="Gly residues" evidence="1">
    <location>
        <begin position="224"/>
        <end position="236"/>
    </location>
</feature>
<gene>
    <name evidence="4" type="ORF">VB264_06060</name>
</gene>
<feature type="compositionally biased region" description="Polar residues" evidence="1">
    <location>
        <begin position="195"/>
        <end position="206"/>
    </location>
</feature>
<keyword evidence="2" id="KW-1133">Transmembrane helix</keyword>
<evidence type="ECO:0000313" key="4">
    <source>
        <dbReference type="EMBL" id="MEA5257338.1"/>
    </source>
</evidence>
<dbReference type="Proteomes" id="UP001304671">
    <property type="component" value="Unassembled WGS sequence"/>
</dbReference>
<evidence type="ECO:0000256" key="2">
    <source>
        <dbReference type="SAM" id="Phobius"/>
    </source>
</evidence>
<dbReference type="EMBL" id="JAYFUL010000006">
    <property type="protein sequence ID" value="MEA5257338.1"/>
    <property type="molecule type" value="Genomic_DNA"/>
</dbReference>
<dbReference type="PROSITE" id="PS52015">
    <property type="entry name" value="TONB_CTD"/>
    <property type="match status" value="1"/>
</dbReference>
<feature type="compositionally biased region" description="Polar residues" evidence="1">
    <location>
        <begin position="313"/>
        <end position="324"/>
    </location>
</feature>
<evidence type="ECO:0000259" key="3">
    <source>
        <dbReference type="PROSITE" id="PS52015"/>
    </source>
</evidence>
<feature type="compositionally biased region" description="Basic and acidic residues" evidence="1">
    <location>
        <begin position="210"/>
        <end position="222"/>
    </location>
</feature>
<feature type="region of interest" description="Disordered" evidence="1">
    <location>
        <begin position="299"/>
        <end position="324"/>
    </location>
</feature>
<dbReference type="RefSeq" id="WP_323247643.1">
    <property type="nucleotide sequence ID" value="NZ_JAYFUL010000006.1"/>
</dbReference>